<dbReference type="InterPro" id="IPR029058">
    <property type="entry name" value="AB_hydrolase_fold"/>
</dbReference>
<dbReference type="OrthoDB" id="4006962at2"/>
<proteinExistence type="inferred from homology"/>
<keyword evidence="8" id="KW-1185">Reference proteome</keyword>
<dbReference type="SUPFAM" id="SSF53474">
    <property type="entry name" value="alpha/beta-Hydrolases"/>
    <property type="match status" value="1"/>
</dbReference>
<dbReference type="Pfam" id="PF00561">
    <property type="entry name" value="Abhydrolase_1"/>
    <property type="match status" value="1"/>
</dbReference>
<organism evidence="7 8">
    <name type="scientific">Actinoplanes xinjiangensis</name>
    <dbReference type="NCBI Taxonomy" id="512350"/>
    <lineage>
        <taxon>Bacteria</taxon>
        <taxon>Bacillati</taxon>
        <taxon>Actinomycetota</taxon>
        <taxon>Actinomycetes</taxon>
        <taxon>Micromonosporales</taxon>
        <taxon>Micromonosporaceae</taxon>
        <taxon>Actinoplanes</taxon>
    </lineage>
</organism>
<dbReference type="Gene3D" id="3.40.50.1820">
    <property type="entry name" value="alpha/beta hydrolase"/>
    <property type="match status" value="1"/>
</dbReference>
<dbReference type="AlphaFoldDB" id="A0A316EVS4"/>
<dbReference type="PANTHER" id="PTHR43248">
    <property type="entry name" value="2-SUCCINYL-6-HYDROXY-2,4-CYCLOHEXADIENE-1-CARBOXYLATE SYNTHASE"/>
    <property type="match status" value="1"/>
</dbReference>
<protein>
    <submittedName>
        <fullName evidence="7">Alpha/beta hydrolase family protein</fullName>
    </submittedName>
</protein>
<dbReference type="GO" id="GO:0016787">
    <property type="term" value="F:hydrolase activity"/>
    <property type="evidence" value="ECO:0007669"/>
    <property type="project" value="UniProtKB-KW"/>
</dbReference>
<sequence>MTLHTCIAAATALTTLALGPAAHAVEHPSNGPADRSGPVWGDCPAELKPHPRQRCADIQVPLDYRQPRGTQITIKMSRITAASPARRLGALVLLPGGPGNGGLQWPTGYHGDGQPPALRDRYDLVGFDARGIRYSTPITCGLGQHDRGPRYPAPDGSIEAMATYSRRTAEACIRHSGPVIRHVTTANTARDLDRIRTALGERRISLYGLSYGTYLGAAYASMFPDRTDRVVLDSAIDPRRTWYDFMRLGGQGLAERLPDLTTWIAARHDLYGLGRTPREVHRRYRSITAKLDAHPLDDVDGNRLRRYTLDALKEPADRMFPPIADLWAALATLPAVPTATVSAGPDKHRATVDTAPTMPPDNNIAVEYAVTCGDAPWPRDVRFYQAMVREDRQRFPDDAGRSANITPCAFWPTPLQDPVQVHDRGPRNILVVQNRRDPATPWESGLGMRRAFGKRAALITADFGGHGAIGHQECATTIALDYLVTDTRHLPSDQVCPA</sequence>
<evidence type="ECO:0000313" key="8">
    <source>
        <dbReference type="Proteomes" id="UP000245697"/>
    </source>
</evidence>
<dbReference type="RefSeq" id="WP_109601253.1">
    <property type="nucleotide sequence ID" value="NZ_BONA01000077.1"/>
</dbReference>
<feature type="signal peptide" evidence="5">
    <location>
        <begin position="1"/>
        <end position="24"/>
    </location>
</feature>
<dbReference type="InterPro" id="IPR000073">
    <property type="entry name" value="AB_hydrolase_1"/>
</dbReference>
<evidence type="ECO:0000313" key="7">
    <source>
        <dbReference type="EMBL" id="PWK36132.1"/>
    </source>
</evidence>
<dbReference type="InterPro" id="IPR051601">
    <property type="entry name" value="Serine_prot/Carboxylest_S33"/>
</dbReference>
<feature type="domain" description="AB hydrolase-1" evidence="6">
    <location>
        <begin position="90"/>
        <end position="466"/>
    </location>
</feature>
<evidence type="ECO:0000256" key="5">
    <source>
        <dbReference type="SAM" id="SignalP"/>
    </source>
</evidence>
<evidence type="ECO:0000259" key="6">
    <source>
        <dbReference type="Pfam" id="PF00561"/>
    </source>
</evidence>
<dbReference type="PANTHER" id="PTHR43248:SF29">
    <property type="entry name" value="TRIPEPTIDYL AMINOPEPTIDASE"/>
    <property type="match status" value="1"/>
</dbReference>
<evidence type="ECO:0000256" key="4">
    <source>
        <dbReference type="SAM" id="MobiDB-lite"/>
    </source>
</evidence>
<evidence type="ECO:0000256" key="1">
    <source>
        <dbReference type="ARBA" id="ARBA00010088"/>
    </source>
</evidence>
<feature type="region of interest" description="Disordered" evidence="4">
    <location>
        <begin position="339"/>
        <end position="358"/>
    </location>
</feature>
<reference evidence="7 8" key="1">
    <citation type="submission" date="2018-05" db="EMBL/GenBank/DDBJ databases">
        <title>Genomic Encyclopedia of Archaeal and Bacterial Type Strains, Phase II (KMG-II): from individual species to whole genera.</title>
        <authorList>
            <person name="Goeker M."/>
        </authorList>
    </citation>
    <scope>NUCLEOTIDE SEQUENCE [LARGE SCALE GENOMIC DNA]</scope>
    <source>
        <strain evidence="7 8">DSM 45184</strain>
    </source>
</reference>
<comment type="similarity">
    <text evidence="1">Belongs to the peptidase S33 family.</text>
</comment>
<comment type="caution">
    <text evidence="7">The sequence shown here is derived from an EMBL/GenBank/DDBJ whole genome shotgun (WGS) entry which is preliminary data.</text>
</comment>
<dbReference type="EMBL" id="QGGR01000024">
    <property type="protein sequence ID" value="PWK36132.1"/>
    <property type="molecule type" value="Genomic_DNA"/>
</dbReference>
<evidence type="ECO:0000256" key="3">
    <source>
        <dbReference type="ARBA" id="ARBA00022801"/>
    </source>
</evidence>
<name>A0A316EVS4_9ACTN</name>
<gene>
    <name evidence="7" type="ORF">BC793_124113</name>
</gene>
<feature type="chain" id="PRO_5016466179" evidence="5">
    <location>
        <begin position="25"/>
        <end position="498"/>
    </location>
</feature>
<accession>A0A316EVS4</accession>
<keyword evidence="2 5" id="KW-0732">Signal</keyword>
<evidence type="ECO:0000256" key="2">
    <source>
        <dbReference type="ARBA" id="ARBA00022729"/>
    </source>
</evidence>
<keyword evidence="3 7" id="KW-0378">Hydrolase</keyword>
<dbReference type="Proteomes" id="UP000245697">
    <property type="component" value="Unassembled WGS sequence"/>
</dbReference>